<name>A0ABD5WXR4_9EURY</name>
<sequence>MSSVKFSRIDSLFEELEYPVSRETAAEEFDDVTVLFADGEGNLGEYVAECSSEQFRSAEDLYADLNNVLPIEALGEPGQSEGDA</sequence>
<evidence type="ECO:0000313" key="2">
    <source>
        <dbReference type="Proteomes" id="UP001596388"/>
    </source>
</evidence>
<protein>
    <recommendedName>
        <fullName evidence="3">DUF2795 domain-containing protein</fullName>
    </recommendedName>
</protein>
<dbReference type="InterPro" id="IPR043899">
    <property type="entry name" value="DUF5789"/>
</dbReference>
<organism evidence="1 2">
    <name type="scientific">Halobaculum marinum</name>
    <dbReference type="NCBI Taxonomy" id="3031996"/>
    <lineage>
        <taxon>Archaea</taxon>
        <taxon>Methanobacteriati</taxon>
        <taxon>Methanobacteriota</taxon>
        <taxon>Stenosarchaea group</taxon>
        <taxon>Halobacteria</taxon>
        <taxon>Halobacteriales</taxon>
        <taxon>Haloferacaceae</taxon>
        <taxon>Halobaculum</taxon>
    </lineage>
</organism>
<comment type="caution">
    <text evidence="1">The sequence shown here is derived from an EMBL/GenBank/DDBJ whole genome shotgun (WGS) entry which is preliminary data.</text>
</comment>
<evidence type="ECO:0008006" key="3">
    <source>
        <dbReference type="Google" id="ProtNLM"/>
    </source>
</evidence>
<accession>A0ABD5WXR4</accession>
<keyword evidence="2" id="KW-1185">Reference proteome</keyword>
<dbReference type="RefSeq" id="WP_276239208.1">
    <property type="nucleotide sequence ID" value="NZ_CP119989.1"/>
</dbReference>
<dbReference type="Pfam" id="PF19102">
    <property type="entry name" value="DUF5789"/>
    <property type="match status" value="1"/>
</dbReference>
<reference evidence="1 2" key="1">
    <citation type="journal article" date="2019" name="Int. J. Syst. Evol. Microbiol.">
        <title>The Global Catalogue of Microorganisms (GCM) 10K type strain sequencing project: providing services to taxonomists for standard genome sequencing and annotation.</title>
        <authorList>
            <consortium name="The Broad Institute Genomics Platform"/>
            <consortium name="The Broad Institute Genome Sequencing Center for Infectious Disease"/>
            <person name="Wu L."/>
            <person name="Ma J."/>
        </authorList>
    </citation>
    <scope>NUCLEOTIDE SEQUENCE [LARGE SCALE GENOMIC DNA]</scope>
    <source>
        <strain evidence="1 2">DT55</strain>
    </source>
</reference>
<evidence type="ECO:0000313" key="1">
    <source>
        <dbReference type="EMBL" id="MFC7096319.1"/>
    </source>
</evidence>
<dbReference type="EMBL" id="JBHTAG010000002">
    <property type="protein sequence ID" value="MFC7096319.1"/>
    <property type="molecule type" value="Genomic_DNA"/>
</dbReference>
<proteinExistence type="predicted"/>
<dbReference type="GeneID" id="79269794"/>
<dbReference type="AlphaFoldDB" id="A0ABD5WXR4"/>
<gene>
    <name evidence="1" type="ORF">ACFQKD_03295</name>
</gene>
<dbReference type="Proteomes" id="UP001596388">
    <property type="component" value="Unassembled WGS sequence"/>
</dbReference>